<dbReference type="InterPro" id="IPR052399">
    <property type="entry name" value="Phage_Baseplate_Assmbl_Protein"/>
</dbReference>
<dbReference type="Pfam" id="PF26079">
    <property type="entry name" value="Baseplate_J_C"/>
    <property type="match status" value="1"/>
</dbReference>
<name>A0A173SK06_9FIRM</name>
<evidence type="ECO:0000259" key="2">
    <source>
        <dbReference type="Pfam" id="PF26078"/>
    </source>
</evidence>
<organism evidence="4 5">
    <name type="scientific">Agathobacter rectalis</name>
    <dbReference type="NCBI Taxonomy" id="39491"/>
    <lineage>
        <taxon>Bacteria</taxon>
        <taxon>Bacillati</taxon>
        <taxon>Bacillota</taxon>
        <taxon>Clostridia</taxon>
        <taxon>Lachnospirales</taxon>
        <taxon>Lachnospiraceae</taxon>
        <taxon>Agathobacter</taxon>
    </lineage>
</organism>
<reference evidence="4 5" key="1">
    <citation type="submission" date="2015-09" db="EMBL/GenBank/DDBJ databases">
        <authorList>
            <consortium name="Pathogen Informatics"/>
        </authorList>
    </citation>
    <scope>NUCLEOTIDE SEQUENCE [LARGE SCALE GENOMIC DNA]</scope>
    <source>
        <strain evidence="4 5">2789STDY5834968</strain>
    </source>
</reference>
<sequence length="369" mass="40043">MFEEFTEDYFMDQARALGEEYGVDTRQGSLFMDAATGHCIRIAKFMNDLSTAFEMLAVDTCTGDVLTEKAAQDGIYRQSATPSYYEVSFTGTTPELGSRFFVESCYFKLISKDDRFLLESEVLGTATNSILPGQNVVPVYEVNGLEACTLGSLYIPGAEEETDDDLRSRWQEKKTGPAQNNNRSQYKVWCEERAGVGRAHILPLYGGENTVKAVIYSTEGGIPAKSILEDIQSYIDPIVEGYQVTVNGKALTFSDGLGDGVSDLGAHFLAAAPEAVAISVSFSADLKSGYSKQTAQTEVQNAIKTYFKTLVVDGDEDITVRVSSIGSLIASAESILDYVPASLKLNGSTENVKVGKESTPVLKEVLIDA</sequence>
<protein>
    <submittedName>
        <fullName evidence="4">Uncharacterized homolog of phage Mu protein gp47</fullName>
    </submittedName>
</protein>
<evidence type="ECO:0000313" key="5">
    <source>
        <dbReference type="Proteomes" id="UP000095673"/>
    </source>
</evidence>
<dbReference type="OrthoDB" id="2554267at2"/>
<accession>A0A173SK06</accession>
<feature type="domain" description="Baseplate J-like C-terminal" evidence="3">
    <location>
        <begin position="278"/>
        <end position="365"/>
    </location>
</feature>
<dbReference type="PANTHER" id="PTHR37829">
    <property type="entry name" value="PHAGE-LIKE ELEMENT PBSX PROTEIN XKDT"/>
    <property type="match status" value="1"/>
</dbReference>
<dbReference type="EMBL" id="CYXM01000004">
    <property type="protein sequence ID" value="CUM90346.1"/>
    <property type="molecule type" value="Genomic_DNA"/>
</dbReference>
<feature type="domain" description="Baseplate J-like central" evidence="2">
    <location>
        <begin position="181"/>
        <end position="236"/>
    </location>
</feature>
<dbReference type="PANTHER" id="PTHR37829:SF3">
    <property type="entry name" value="PROTEIN JAYE-RELATED"/>
    <property type="match status" value="1"/>
</dbReference>
<evidence type="ECO:0000256" key="1">
    <source>
        <dbReference type="ARBA" id="ARBA00038087"/>
    </source>
</evidence>
<dbReference type="Proteomes" id="UP000095673">
    <property type="component" value="Unassembled WGS sequence"/>
</dbReference>
<dbReference type="InterPro" id="IPR058530">
    <property type="entry name" value="Baseplate_J-like_C"/>
</dbReference>
<evidence type="ECO:0000313" key="4">
    <source>
        <dbReference type="EMBL" id="CUM90346.1"/>
    </source>
</evidence>
<dbReference type="RefSeq" id="WP_055237744.1">
    <property type="nucleotide sequence ID" value="NZ_CYXM01000004.1"/>
</dbReference>
<comment type="similarity">
    <text evidence="1">Belongs to the Mu gp47/PBSX XkdT family.</text>
</comment>
<dbReference type="AlphaFoldDB" id="A0A173SK06"/>
<dbReference type="Pfam" id="PF26078">
    <property type="entry name" value="Baseplate_J_M"/>
    <property type="match status" value="1"/>
</dbReference>
<dbReference type="InterPro" id="IPR058531">
    <property type="entry name" value="Baseplate_J_M"/>
</dbReference>
<evidence type="ECO:0000259" key="3">
    <source>
        <dbReference type="Pfam" id="PF26079"/>
    </source>
</evidence>
<proteinExistence type="inferred from homology"/>
<gene>
    <name evidence="4" type="ORF">ERS852580_01074</name>
</gene>